<comment type="caution">
    <text evidence="1">The sequence shown here is derived from an EMBL/GenBank/DDBJ whole genome shotgun (WGS) entry which is preliminary data.</text>
</comment>
<proteinExistence type="predicted"/>
<name>A0ABQ8K2W2_9APHY</name>
<accession>A0ABQ8K2W2</accession>
<organism evidence="1 2">
    <name type="scientific">Rhodofomes roseus</name>
    <dbReference type="NCBI Taxonomy" id="34475"/>
    <lineage>
        <taxon>Eukaryota</taxon>
        <taxon>Fungi</taxon>
        <taxon>Dikarya</taxon>
        <taxon>Basidiomycota</taxon>
        <taxon>Agaricomycotina</taxon>
        <taxon>Agaricomycetes</taxon>
        <taxon>Polyporales</taxon>
        <taxon>Rhodofomes</taxon>
    </lineage>
</organism>
<dbReference type="EMBL" id="JADCUA010000027">
    <property type="protein sequence ID" value="KAH9831169.1"/>
    <property type="molecule type" value="Genomic_DNA"/>
</dbReference>
<evidence type="ECO:0000313" key="2">
    <source>
        <dbReference type="Proteomes" id="UP000814176"/>
    </source>
</evidence>
<evidence type="ECO:0008006" key="3">
    <source>
        <dbReference type="Google" id="ProtNLM"/>
    </source>
</evidence>
<dbReference type="GeneID" id="71998436"/>
<reference evidence="1 2" key="1">
    <citation type="journal article" date="2021" name="Environ. Microbiol.">
        <title>Gene family expansions and transcriptome signatures uncover fungal adaptations to wood decay.</title>
        <authorList>
            <person name="Hage H."/>
            <person name="Miyauchi S."/>
            <person name="Viragh M."/>
            <person name="Drula E."/>
            <person name="Min B."/>
            <person name="Chaduli D."/>
            <person name="Navarro D."/>
            <person name="Favel A."/>
            <person name="Norest M."/>
            <person name="Lesage-Meessen L."/>
            <person name="Balint B."/>
            <person name="Merenyi Z."/>
            <person name="de Eugenio L."/>
            <person name="Morin E."/>
            <person name="Martinez A.T."/>
            <person name="Baldrian P."/>
            <person name="Stursova M."/>
            <person name="Martinez M.J."/>
            <person name="Novotny C."/>
            <person name="Magnuson J.K."/>
            <person name="Spatafora J.W."/>
            <person name="Maurice S."/>
            <person name="Pangilinan J."/>
            <person name="Andreopoulos W."/>
            <person name="LaButti K."/>
            <person name="Hundley H."/>
            <person name="Na H."/>
            <person name="Kuo A."/>
            <person name="Barry K."/>
            <person name="Lipzen A."/>
            <person name="Henrissat B."/>
            <person name="Riley R."/>
            <person name="Ahrendt S."/>
            <person name="Nagy L.G."/>
            <person name="Grigoriev I.V."/>
            <person name="Martin F."/>
            <person name="Rosso M.N."/>
        </authorList>
    </citation>
    <scope>NUCLEOTIDE SEQUENCE [LARGE SCALE GENOMIC DNA]</scope>
    <source>
        <strain evidence="1 2">CIRM-BRFM 1785</strain>
    </source>
</reference>
<keyword evidence="2" id="KW-1185">Reference proteome</keyword>
<gene>
    <name evidence="1" type="ORF">C8Q71DRAFT_308194</name>
</gene>
<evidence type="ECO:0000313" key="1">
    <source>
        <dbReference type="EMBL" id="KAH9831169.1"/>
    </source>
</evidence>
<protein>
    <recommendedName>
        <fullName evidence="3">C2H2-type domain-containing protein</fullName>
    </recommendedName>
</protein>
<sequence>MLKLFVAVYESMSQYCRIVLSCALSQSTMEMAPISVASMRPSCKDQSFCTRSPSVRGHAVRSIWSSSGTDDTYKLEVSPKFTTLLYLFRYSAGSSGSWNIGESSAYNASYAQHTAAPTNARPHIDAAIIEDDLPVPNFDVAGEPLYLARCEWGLCNIGLDDTSPSGIMRHLREWHFNSPERPFHKKRRDYCQWAGGCGKEMAHASFGKHVSYVHLRHSVQCPHCHRDIGRPGLLPLHIQRYCRRAPRDERDTR</sequence>
<dbReference type="RefSeq" id="XP_047774330.1">
    <property type="nucleotide sequence ID" value="XM_047917704.1"/>
</dbReference>
<dbReference type="Proteomes" id="UP000814176">
    <property type="component" value="Unassembled WGS sequence"/>
</dbReference>